<evidence type="ECO:0000313" key="5">
    <source>
        <dbReference type="EMBL" id="MCU0104970.1"/>
    </source>
</evidence>
<sequence>MKKTLVLALMGLVTLALTGCGVVRSITCINKEKLALFNWGEYIDPEIIKGFEEEYDVCVNMSTFASNESAITKMKTESFDLVVPSDYAIEQMVSEDLIQTIDWNQIEGFDQTTDLAPGLVSILDELDFELLNYGVPYFWGNVGILYNKDVVSKSQLETLEWEVFKSNDYEIAFYDSARDGFMVALKNLGYSMNTSNQTELNEAENWLMDLARKNNVVFLTDEILDDMVSLTYDLALTYSGDAIYLMSEQEKLDFFVPSSGTNVWVDALVIPKNAKNVDLAYAFINYVLSYESATLNTEYVMYSTPRKDVYEAMISEDSDFYAYKNAYEVQIHANDEVFRYVPVTKAFVSDAWARIRAI</sequence>
<dbReference type="PROSITE" id="PS51257">
    <property type="entry name" value="PROKAR_LIPOPROTEIN"/>
    <property type="match status" value="1"/>
</dbReference>
<dbReference type="Proteomes" id="UP001209076">
    <property type="component" value="Unassembled WGS sequence"/>
</dbReference>
<dbReference type="CDD" id="cd13663">
    <property type="entry name" value="PBP2_PotD_PotF_like_2"/>
    <property type="match status" value="1"/>
</dbReference>
<comment type="caution">
    <text evidence="5">The sequence shown here is derived from an EMBL/GenBank/DDBJ whole genome shotgun (WGS) entry which is preliminary data.</text>
</comment>
<dbReference type="Pfam" id="PF13416">
    <property type="entry name" value="SBP_bac_8"/>
    <property type="match status" value="1"/>
</dbReference>
<evidence type="ECO:0000256" key="2">
    <source>
        <dbReference type="ARBA" id="ARBA00022448"/>
    </source>
</evidence>
<keyword evidence="2" id="KW-0813">Transport</keyword>
<keyword evidence="4" id="KW-0574">Periplasm</keyword>
<dbReference type="PANTHER" id="PTHR30222:SF17">
    <property type="entry name" value="SPERMIDINE_PUTRESCINE-BINDING PERIPLASMIC PROTEIN"/>
    <property type="match status" value="1"/>
</dbReference>
<dbReference type="InterPro" id="IPR001188">
    <property type="entry name" value="Sperm_putr-bd"/>
</dbReference>
<name>A0ABT2PVI8_9MOLU</name>
<dbReference type="PRINTS" id="PR00909">
    <property type="entry name" value="SPERMDNBNDNG"/>
</dbReference>
<keyword evidence="3" id="KW-0732">Signal</keyword>
<evidence type="ECO:0000256" key="4">
    <source>
        <dbReference type="ARBA" id="ARBA00022764"/>
    </source>
</evidence>
<evidence type="ECO:0000256" key="1">
    <source>
        <dbReference type="ARBA" id="ARBA00004418"/>
    </source>
</evidence>
<dbReference type="Gene3D" id="3.40.190.10">
    <property type="entry name" value="Periplasmic binding protein-like II"/>
    <property type="match status" value="2"/>
</dbReference>
<evidence type="ECO:0000256" key="3">
    <source>
        <dbReference type="ARBA" id="ARBA00022729"/>
    </source>
</evidence>
<proteinExistence type="predicted"/>
<accession>A0ABT2PVI8</accession>
<gene>
    <name evidence="5" type="ORF">N7603_04800</name>
</gene>
<comment type="subcellular location">
    <subcellularLocation>
        <location evidence="1">Periplasm</location>
    </subcellularLocation>
</comment>
<dbReference type="InterPro" id="IPR006059">
    <property type="entry name" value="SBP"/>
</dbReference>
<reference evidence="6" key="1">
    <citation type="submission" date="2023-07" db="EMBL/GenBank/DDBJ databases">
        <title>Novel Mycoplasma species identified in domestic and wild animals.</title>
        <authorList>
            <person name="Volokhov D.V."/>
            <person name="Furtak V.A."/>
            <person name="Zagorodnyaya T.A."/>
        </authorList>
    </citation>
    <scope>NUCLEOTIDE SEQUENCE [LARGE SCALE GENOMIC DNA]</scope>
    <source>
        <strain evidence="6">92-19</strain>
    </source>
</reference>
<protein>
    <submittedName>
        <fullName evidence="5">ABC transporter substrate-binding protein</fullName>
    </submittedName>
</protein>
<organism evidence="5 6">
    <name type="scientific">Paracholeplasma vituli</name>
    <dbReference type="NCBI Taxonomy" id="69473"/>
    <lineage>
        <taxon>Bacteria</taxon>
        <taxon>Bacillati</taxon>
        <taxon>Mycoplasmatota</taxon>
        <taxon>Mollicutes</taxon>
        <taxon>Acholeplasmatales</taxon>
        <taxon>Acholeplasmataceae</taxon>
        <taxon>Paracholeplasma</taxon>
    </lineage>
</organism>
<dbReference type="RefSeq" id="WP_262096231.1">
    <property type="nucleotide sequence ID" value="NZ_JAOEGN010000007.1"/>
</dbReference>
<dbReference type="SUPFAM" id="SSF53850">
    <property type="entry name" value="Periplasmic binding protein-like II"/>
    <property type="match status" value="1"/>
</dbReference>
<evidence type="ECO:0000313" key="6">
    <source>
        <dbReference type="Proteomes" id="UP001209076"/>
    </source>
</evidence>
<dbReference type="PANTHER" id="PTHR30222">
    <property type="entry name" value="SPERMIDINE/PUTRESCINE-BINDING PERIPLASMIC PROTEIN"/>
    <property type="match status" value="1"/>
</dbReference>
<dbReference type="EMBL" id="JAOEGN010000007">
    <property type="protein sequence ID" value="MCU0104970.1"/>
    <property type="molecule type" value="Genomic_DNA"/>
</dbReference>
<keyword evidence="6" id="KW-1185">Reference proteome</keyword>